<gene>
    <name evidence="2" type="ORF">Cni_G00409</name>
</gene>
<proteinExistence type="predicted"/>
<accession>A0AAQ3PX50</accession>
<dbReference type="PANTHER" id="PTHR38378">
    <property type="entry name" value="MYOSIN HEAVY CHAIN-LIKE PROTEIN"/>
    <property type="match status" value="1"/>
</dbReference>
<dbReference type="PANTHER" id="PTHR38378:SF3">
    <property type="entry name" value="MYOSIN HEAVY CHAIN-LIKE PROTEIN"/>
    <property type="match status" value="1"/>
</dbReference>
<reference evidence="2 3" key="1">
    <citation type="submission" date="2023-10" db="EMBL/GenBank/DDBJ databases">
        <title>Chromosome-scale genome assembly provides insights into flower coloration mechanisms of Canna indica.</title>
        <authorList>
            <person name="Li C."/>
        </authorList>
    </citation>
    <scope>NUCLEOTIDE SEQUENCE [LARGE SCALE GENOMIC DNA]</scope>
    <source>
        <tissue evidence="2">Flower</tissue>
    </source>
</reference>
<protein>
    <submittedName>
        <fullName evidence="2">Uncharacterized protein</fullName>
    </submittedName>
</protein>
<evidence type="ECO:0000313" key="3">
    <source>
        <dbReference type="Proteomes" id="UP001327560"/>
    </source>
</evidence>
<feature type="coiled-coil region" evidence="1">
    <location>
        <begin position="139"/>
        <end position="166"/>
    </location>
</feature>
<evidence type="ECO:0000313" key="2">
    <source>
        <dbReference type="EMBL" id="WOK91718.1"/>
    </source>
</evidence>
<keyword evidence="3" id="KW-1185">Reference proteome</keyword>
<organism evidence="2 3">
    <name type="scientific">Canna indica</name>
    <name type="common">Indian-shot</name>
    <dbReference type="NCBI Taxonomy" id="4628"/>
    <lineage>
        <taxon>Eukaryota</taxon>
        <taxon>Viridiplantae</taxon>
        <taxon>Streptophyta</taxon>
        <taxon>Embryophyta</taxon>
        <taxon>Tracheophyta</taxon>
        <taxon>Spermatophyta</taxon>
        <taxon>Magnoliopsida</taxon>
        <taxon>Liliopsida</taxon>
        <taxon>Zingiberales</taxon>
        <taxon>Cannaceae</taxon>
        <taxon>Canna</taxon>
    </lineage>
</organism>
<dbReference type="EMBL" id="CP136890">
    <property type="protein sequence ID" value="WOK91718.1"/>
    <property type="molecule type" value="Genomic_DNA"/>
</dbReference>
<evidence type="ECO:0000256" key="1">
    <source>
        <dbReference type="SAM" id="Coils"/>
    </source>
</evidence>
<dbReference type="AlphaFoldDB" id="A0AAQ3PX50"/>
<name>A0AAQ3PX50_9LILI</name>
<sequence>MMDSPRGNALRSNGFDHPNESTLEGNVLLLLKLTQDHANAGGGCKPQCINGMMTVLDDLKSRVQKLHAQPRRMAELRRCNTELRRGAPPGDKKLHDPLAVAEDAQNLRQELFSTMHARRNLERMFSSLGKEKELIASELARRVRELAEAEELVQDLRAQNETLLERLKACAGGGESHPASSVLQERNKALSEQLLKLLDGCRAMKRRLKEAGEEKARVFAAAAEAADTAAAGAEVVRGLREKMDAGEGVEKVGMEEMKVLEQLLVALQAKLGRVNLVPIKSN</sequence>
<keyword evidence="1" id="KW-0175">Coiled coil</keyword>
<dbReference type="Proteomes" id="UP001327560">
    <property type="component" value="Chromosome 1"/>
</dbReference>